<sequence>MNRNSFPPFIPVEDIATIRDEFARIIVGKVIDADGLSAIIHNQVSAEQIAKAVYFMADELMKARIPEPLKVNIDSGTH</sequence>
<accession>A0A6H0D9U2</accession>
<protein>
    <submittedName>
        <fullName evidence="1">Uncharacterized protein</fullName>
    </submittedName>
</protein>
<keyword evidence="2" id="KW-1185">Reference proteome</keyword>
<dbReference type="EMBL" id="MT230534">
    <property type="protein sequence ID" value="QIS79361.1"/>
    <property type="molecule type" value="Genomic_DNA"/>
</dbReference>
<reference evidence="1 2" key="1">
    <citation type="submission" date="2020-03" db="EMBL/GenBank/DDBJ databases">
        <title>Complete genome sequence of Pantoea agglomerans bacteriophage vB_PagM_SSEM1.</title>
        <authorList>
            <person name="Truncaite L."/>
            <person name="Alijosius L."/>
            <person name="Petrauskaite E."/>
            <person name="Simoliunas E."/>
        </authorList>
    </citation>
    <scope>NUCLEOTIDE SEQUENCE [LARGE SCALE GENOMIC DNA]</scope>
</reference>
<proteinExistence type="predicted"/>
<dbReference type="Proteomes" id="UP000502959">
    <property type="component" value="Segment"/>
</dbReference>
<name>A0A6H0D9U2_9CAUD</name>
<evidence type="ECO:0000313" key="1">
    <source>
        <dbReference type="EMBL" id="QIS79361.1"/>
    </source>
</evidence>
<organism evidence="1 2">
    <name type="scientific">Pantoea phage vB_PagM_SSEM1</name>
    <dbReference type="NCBI Taxonomy" id="2721760"/>
    <lineage>
        <taxon>Viruses</taxon>
        <taxon>Duplodnaviria</taxon>
        <taxon>Heunggongvirae</taxon>
        <taxon>Uroviricota</taxon>
        <taxon>Caudoviricetes</taxon>
        <taxon>Chaseviridae</taxon>
        <taxon>Cleopatravirinae</taxon>
        <taxon>Loessnervirus</taxon>
        <taxon>Loessnervirus SSEM1</taxon>
    </lineage>
</organism>
<evidence type="ECO:0000313" key="2">
    <source>
        <dbReference type="Proteomes" id="UP000502959"/>
    </source>
</evidence>
<gene>
    <name evidence="1" type="ORF">SSEM1_gp52</name>
</gene>